<dbReference type="Gene3D" id="1.10.3720.10">
    <property type="entry name" value="MetI-like"/>
    <property type="match status" value="1"/>
</dbReference>
<feature type="transmembrane region" description="Helical" evidence="7">
    <location>
        <begin position="241"/>
        <end position="264"/>
    </location>
</feature>
<proteinExistence type="inferred from homology"/>
<evidence type="ECO:0000256" key="3">
    <source>
        <dbReference type="ARBA" id="ARBA00022475"/>
    </source>
</evidence>
<evidence type="ECO:0000256" key="7">
    <source>
        <dbReference type="RuleBase" id="RU363032"/>
    </source>
</evidence>
<dbReference type="CDD" id="cd06261">
    <property type="entry name" value="TM_PBP2"/>
    <property type="match status" value="1"/>
</dbReference>
<dbReference type="RefSeq" id="WP_345936301.1">
    <property type="nucleotide sequence ID" value="NZ_JBBKTV010000025.1"/>
</dbReference>
<dbReference type="Proteomes" id="UP001413721">
    <property type="component" value="Unassembled WGS sequence"/>
</dbReference>
<evidence type="ECO:0000256" key="1">
    <source>
        <dbReference type="ARBA" id="ARBA00004651"/>
    </source>
</evidence>
<evidence type="ECO:0000256" key="2">
    <source>
        <dbReference type="ARBA" id="ARBA00022448"/>
    </source>
</evidence>
<evidence type="ECO:0000259" key="8">
    <source>
        <dbReference type="PROSITE" id="PS50928"/>
    </source>
</evidence>
<dbReference type="PROSITE" id="PS50928">
    <property type="entry name" value="ABC_TM1"/>
    <property type="match status" value="1"/>
</dbReference>
<gene>
    <name evidence="9" type="ORF">WG926_21995</name>
</gene>
<dbReference type="InterPro" id="IPR000515">
    <property type="entry name" value="MetI-like"/>
</dbReference>
<feature type="transmembrane region" description="Helical" evidence="7">
    <location>
        <begin position="12"/>
        <end position="33"/>
    </location>
</feature>
<dbReference type="InterPro" id="IPR050366">
    <property type="entry name" value="BP-dependent_transpt_permease"/>
</dbReference>
<sequence length="274" mass="29116">MSAFVKRAGAGGVLGASIALLLVLVWIAGPWLAPYDPMAIDIGARLVAFTAAHPLGADDFGRDILSRLIHGARASATIAFATVVVAVTLGLIFGVLAGYLRGWAERVIMVVTDSLLAFPGLLLALGIMTVTRAGETAMIVALGLAYAPAVIRVTRSTVLSVRQREFVEASRVMGNPERITMWRHVLPNCIAPMTVLATTMFGWVILAESALSFLGLGVPPPQPTWGNMLAAARPYITQAPWLIILPGLCISLTLLGANLLGDALRDLTDPRMRR</sequence>
<dbReference type="Pfam" id="PF00528">
    <property type="entry name" value="BPD_transp_1"/>
    <property type="match status" value="1"/>
</dbReference>
<keyword evidence="6 7" id="KW-0472">Membrane</keyword>
<comment type="subcellular location">
    <subcellularLocation>
        <location evidence="1 7">Cell membrane</location>
        <topology evidence="1 7">Multi-pass membrane protein</topology>
    </subcellularLocation>
</comment>
<accession>A0ABU9YQ97</accession>
<keyword evidence="10" id="KW-1185">Reference proteome</keyword>
<reference evidence="9 10" key="1">
    <citation type="submission" date="2024-03" db="EMBL/GenBank/DDBJ databases">
        <title>High-quality draft genome sequencing of Tistrella sp. BH-R2-4.</title>
        <authorList>
            <person name="Dong C."/>
        </authorList>
    </citation>
    <scope>NUCLEOTIDE SEQUENCE [LARGE SCALE GENOMIC DNA]</scope>
    <source>
        <strain evidence="9 10">BH-R2-4</strain>
    </source>
</reference>
<evidence type="ECO:0000313" key="9">
    <source>
        <dbReference type="EMBL" id="MEN2990999.1"/>
    </source>
</evidence>
<keyword evidence="4 7" id="KW-0812">Transmembrane</keyword>
<evidence type="ECO:0000313" key="10">
    <source>
        <dbReference type="Proteomes" id="UP001413721"/>
    </source>
</evidence>
<organism evidence="9 10">
    <name type="scientific">Tistrella arctica</name>
    <dbReference type="NCBI Taxonomy" id="3133430"/>
    <lineage>
        <taxon>Bacteria</taxon>
        <taxon>Pseudomonadati</taxon>
        <taxon>Pseudomonadota</taxon>
        <taxon>Alphaproteobacteria</taxon>
        <taxon>Geminicoccales</taxon>
        <taxon>Geminicoccaceae</taxon>
        <taxon>Tistrella</taxon>
    </lineage>
</organism>
<comment type="caution">
    <text evidence="9">The sequence shown here is derived from an EMBL/GenBank/DDBJ whole genome shotgun (WGS) entry which is preliminary data.</text>
</comment>
<protein>
    <submittedName>
        <fullName evidence="9">ABC transporter permease</fullName>
    </submittedName>
</protein>
<dbReference type="InterPro" id="IPR035906">
    <property type="entry name" value="MetI-like_sf"/>
</dbReference>
<dbReference type="SUPFAM" id="SSF161098">
    <property type="entry name" value="MetI-like"/>
    <property type="match status" value="1"/>
</dbReference>
<evidence type="ECO:0000256" key="6">
    <source>
        <dbReference type="ARBA" id="ARBA00023136"/>
    </source>
</evidence>
<dbReference type="PANTHER" id="PTHR43386:SF25">
    <property type="entry name" value="PEPTIDE ABC TRANSPORTER PERMEASE PROTEIN"/>
    <property type="match status" value="1"/>
</dbReference>
<keyword evidence="2 7" id="KW-0813">Transport</keyword>
<dbReference type="EMBL" id="JBBKTW010000009">
    <property type="protein sequence ID" value="MEN2990999.1"/>
    <property type="molecule type" value="Genomic_DNA"/>
</dbReference>
<evidence type="ECO:0000256" key="4">
    <source>
        <dbReference type="ARBA" id="ARBA00022692"/>
    </source>
</evidence>
<comment type="similarity">
    <text evidence="7">Belongs to the binding-protein-dependent transport system permease family.</text>
</comment>
<feature type="transmembrane region" description="Helical" evidence="7">
    <location>
        <begin position="136"/>
        <end position="154"/>
    </location>
</feature>
<feature type="transmembrane region" description="Helical" evidence="7">
    <location>
        <begin position="185"/>
        <end position="206"/>
    </location>
</feature>
<dbReference type="PANTHER" id="PTHR43386">
    <property type="entry name" value="OLIGOPEPTIDE TRANSPORT SYSTEM PERMEASE PROTEIN APPC"/>
    <property type="match status" value="1"/>
</dbReference>
<evidence type="ECO:0000256" key="5">
    <source>
        <dbReference type="ARBA" id="ARBA00022989"/>
    </source>
</evidence>
<feature type="transmembrane region" description="Helical" evidence="7">
    <location>
        <begin position="107"/>
        <end position="130"/>
    </location>
</feature>
<keyword evidence="5 7" id="KW-1133">Transmembrane helix</keyword>
<name>A0ABU9YQ97_9PROT</name>
<keyword evidence="3" id="KW-1003">Cell membrane</keyword>
<feature type="transmembrane region" description="Helical" evidence="7">
    <location>
        <begin position="78"/>
        <end position="100"/>
    </location>
</feature>
<feature type="domain" description="ABC transmembrane type-1" evidence="8">
    <location>
        <begin position="72"/>
        <end position="261"/>
    </location>
</feature>